<evidence type="ECO:0000256" key="2">
    <source>
        <dbReference type="ARBA" id="ARBA00022630"/>
    </source>
</evidence>
<protein>
    <submittedName>
        <fullName evidence="10">PDR/VanB family oxidoreductase</fullName>
    </submittedName>
</protein>
<evidence type="ECO:0000256" key="3">
    <source>
        <dbReference type="ARBA" id="ARBA00022714"/>
    </source>
</evidence>
<dbReference type="Gene3D" id="2.40.30.10">
    <property type="entry name" value="Translation factors"/>
    <property type="match status" value="1"/>
</dbReference>
<name>A0ABW2TJD6_9PSEU</name>
<dbReference type="PANTHER" id="PTHR47354">
    <property type="entry name" value="NADH OXIDOREDUCTASE HCR"/>
    <property type="match status" value="1"/>
</dbReference>
<evidence type="ECO:0000259" key="8">
    <source>
        <dbReference type="PROSITE" id="PS51085"/>
    </source>
</evidence>
<dbReference type="PROSITE" id="PS51384">
    <property type="entry name" value="FAD_FR"/>
    <property type="match status" value="1"/>
</dbReference>
<dbReference type="InterPro" id="IPR001433">
    <property type="entry name" value="OxRdtase_FAD/NAD-bd"/>
</dbReference>
<evidence type="ECO:0000256" key="5">
    <source>
        <dbReference type="ARBA" id="ARBA00023002"/>
    </source>
</evidence>
<evidence type="ECO:0000259" key="9">
    <source>
        <dbReference type="PROSITE" id="PS51384"/>
    </source>
</evidence>
<dbReference type="SUPFAM" id="SSF54292">
    <property type="entry name" value="2Fe-2S ferredoxin-like"/>
    <property type="match status" value="1"/>
</dbReference>
<dbReference type="Proteomes" id="UP001596512">
    <property type="component" value="Unassembled WGS sequence"/>
</dbReference>
<dbReference type="EMBL" id="JBHTEY010000004">
    <property type="protein sequence ID" value="MFC7612958.1"/>
    <property type="molecule type" value="Genomic_DNA"/>
</dbReference>
<dbReference type="InterPro" id="IPR017927">
    <property type="entry name" value="FAD-bd_FR_type"/>
</dbReference>
<dbReference type="Gene3D" id="3.10.20.30">
    <property type="match status" value="1"/>
</dbReference>
<feature type="domain" description="FAD-binding FR-type" evidence="9">
    <location>
        <begin position="47"/>
        <end position="147"/>
    </location>
</feature>
<dbReference type="Pfam" id="PF00175">
    <property type="entry name" value="NAD_binding_1"/>
    <property type="match status" value="1"/>
</dbReference>
<comment type="cofactor">
    <cofactor evidence="1">
        <name>FAD</name>
        <dbReference type="ChEBI" id="CHEBI:57692"/>
    </cofactor>
</comment>
<gene>
    <name evidence="10" type="ORF">ACFQV2_04205</name>
</gene>
<keyword evidence="5" id="KW-0560">Oxidoreductase</keyword>
<dbReference type="Pfam" id="PF00111">
    <property type="entry name" value="Fer2"/>
    <property type="match status" value="1"/>
</dbReference>
<proteinExistence type="predicted"/>
<organism evidence="10 11">
    <name type="scientific">Actinokineospora soli</name>
    <dbReference type="NCBI Taxonomy" id="1048753"/>
    <lineage>
        <taxon>Bacteria</taxon>
        <taxon>Bacillati</taxon>
        <taxon>Actinomycetota</taxon>
        <taxon>Actinomycetes</taxon>
        <taxon>Pseudonocardiales</taxon>
        <taxon>Pseudonocardiaceae</taxon>
        <taxon>Actinokineospora</taxon>
    </lineage>
</organism>
<feature type="domain" description="2Fe-2S ferredoxin-type" evidence="8">
    <location>
        <begin position="267"/>
        <end position="347"/>
    </location>
</feature>
<dbReference type="SUPFAM" id="SSF52343">
    <property type="entry name" value="Ferredoxin reductase-like, C-terminal NADP-linked domain"/>
    <property type="match status" value="1"/>
</dbReference>
<dbReference type="CDD" id="cd00207">
    <property type="entry name" value="fer2"/>
    <property type="match status" value="1"/>
</dbReference>
<keyword evidence="2" id="KW-0285">Flavoprotein</keyword>
<dbReference type="PANTHER" id="PTHR47354:SF1">
    <property type="entry name" value="CARNITINE MONOOXYGENASE REDUCTASE SUBUNIT"/>
    <property type="match status" value="1"/>
</dbReference>
<evidence type="ECO:0000256" key="1">
    <source>
        <dbReference type="ARBA" id="ARBA00001974"/>
    </source>
</evidence>
<keyword evidence="4" id="KW-0479">Metal-binding</keyword>
<dbReference type="InterPro" id="IPR017938">
    <property type="entry name" value="Riboflavin_synthase-like_b-brl"/>
</dbReference>
<dbReference type="InterPro" id="IPR006058">
    <property type="entry name" value="2Fe2S_fd_BS"/>
</dbReference>
<dbReference type="Gene3D" id="3.40.50.80">
    <property type="entry name" value="Nucleotide-binding domain of ferredoxin-NADP reductase (FNR) module"/>
    <property type="match status" value="1"/>
</dbReference>
<dbReference type="InterPro" id="IPR001041">
    <property type="entry name" value="2Fe-2S_ferredoxin-type"/>
</dbReference>
<keyword evidence="11" id="KW-1185">Reference proteome</keyword>
<dbReference type="InterPro" id="IPR050415">
    <property type="entry name" value="MRET"/>
</dbReference>
<evidence type="ECO:0000313" key="10">
    <source>
        <dbReference type="EMBL" id="MFC7612958.1"/>
    </source>
</evidence>
<dbReference type="InterPro" id="IPR012675">
    <property type="entry name" value="Beta-grasp_dom_sf"/>
</dbReference>
<evidence type="ECO:0000256" key="7">
    <source>
        <dbReference type="ARBA" id="ARBA00023014"/>
    </source>
</evidence>
<dbReference type="InterPro" id="IPR036010">
    <property type="entry name" value="2Fe-2S_ferredoxin-like_sf"/>
</dbReference>
<dbReference type="PROSITE" id="PS00197">
    <property type="entry name" value="2FE2S_FER_1"/>
    <property type="match status" value="1"/>
</dbReference>
<keyword evidence="6" id="KW-0408">Iron</keyword>
<dbReference type="PROSITE" id="PS51085">
    <property type="entry name" value="2FE2S_FER_2"/>
    <property type="match status" value="1"/>
</dbReference>
<accession>A0ABW2TJD6</accession>
<dbReference type="PRINTS" id="PR00409">
    <property type="entry name" value="PHDIOXRDTASE"/>
</dbReference>
<dbReference type="InterPro" id="IPR039261">
    <property type="entry name" value="FNR_nucleotide-bd"/>
</dbReference>
<evidence type="ECO:0000256" key="4">
    <source>
        <dbReference type="ARBA" id="ARBA00022723"/>
    </source>
</evidence>
<dbReference type="SUPFAM" id="SSF63380">
    <property type="entry name" value="Riboflavin synthase domain-like"/>
    <property type="match status" value="1"/>
</dbReference>
<evidence type="ECO:0000313" key="11">
    <source>
        <dbReference type="Proteomes" id="UP001596512"/>
    </source>
</evidence>
<keyword evidence="3" id="KW-0001">2Fe-2S</keyword>
<dbReference type="CDD" id="cd06185">
    <property type="entry name" value="PDR_like"/>
    <property type="match status" value="1"/>
</dbReference>
<sequence length="347" mass="36862">MTTVVTPPPDLYGRPRPDRLFGALVPVVEAYRRLSLRSAKGQPPARPVDRDLRVVVRSVVAEAEGVVSLVLADPSGARLPAWRPGCHVDVVLPSGTVRQYSLCGEPADLRTYRIAVRLVGSGSAEAHGLEPGTPLVLRGPRNAFPFVGHGPCLFIAGGIGITPILPMVRHAAARGADWRLVYTGRSRAALPFLDELASLRTTDRVEVRTDDEHGLPTAADLLGRAPSGAAVYVCGPVPVIELVKAAWPGRFHAERFSPPPVVDGSPFELQLGAGGPVVPVGADESALEALRRARPDVAYSCRQGFCGTCKVRVLSGAVEHRGRALSEEDTMLVCVSRAAGDRVVLDV</sequence>
<keyword evidence="7" id="KW-0411">Iron-sulfur</keyword>
<evidence type="ECO:0000256" key="6">
    <source>
        <dbReference type="ARBA" id="ARBA00023004"/>
    </source>
</evidence>
<comment type="caution">
    <text evidence="10">The sequence shown here is derived from an EMBL/GenBank/DDBJ whole genome shotgun (WGS) entry which is preliminary data.</text>
</comment>
<reference evidence="11" key="1">
    <citation type="journal article" date="2019" name="Int. J. Syst. Evol. Microbiol.">
        <title>The Global Catalogue of Microorganisms (GCM) 10K type strain sequencing project: providing services to taxonomists for standard genome sequencing and annotation.</title>
        <authorList>
            <consortium name="The Broad Institute Genomics Platform"/>
            <consortium name="The Broad Institute Genome Sequencing Center for Infectious Disease"/>
            <person name="Wu L."/>
            <person name="Ma J."/>
        </authorList>
    </citation>
    <scope>NUCLEOTIDE SEQUENCE [LARGE SCALE GENOMIC DNA]</scope>
    <source>
        <strain evidence="11">JCM 17695</strain>
    </source>
</reference>